<dbReference type="RefSeq" id="WP_311708960.1">
    <property type="nucleotide sequence ID" value="NZ_JAVREL010000112.1"/>
</dbReference>
<gene>
    <name evidence="2" type="ORF">RM590_35605</name>
</gene>
<dbReference type="Pfam" id="PF13360">
    <property type="entry name" value="PQQ_2"/>
    <property type="match status" value="1"/>
</dbReference>
<feature type="non-terminal residue" evidence="2">
    <location>
        <position position="1"/>
    </location>
</feature>
<dbReference type="EMBL" id="JAVREL010000112">
    <property type="protein sequence ID" value="MDT0347845.1"/>
    <property type="molecule type" value="Genomic_DNA"/>
</dbReference>
<feature type="domain" description="Pyrrolo-quinoline quinone repeat" evidence="1">
    <location>
        <begin position="36"/>
        <end position="141"/>
    </location>
</feature>
<dbReference type="InterPro" id="IPR011047">
    <property type="entry name" value="Quinoprotein_ADH-like_sf"/>
</dbReference>
<evidence type="ECO:0000259" key="1">
    <source>
        <dbReference type="Pfam" id="PF13360"/>
    </source>
</evidence>
<dbReference type="InterPro" id="IPR002372">
    <property type="entry name" value="PQQ_rpt_dom"/>
</dbReference>
<comment type="caution">
    <text evidence="2">The sequence shown here is derived from an EMBL/GenBank/DDBJ whole genome shotgun (WGS) entry which is preliminary data.</text>
</comment>
<dbReference type="Proteomes" id="UP001183246">
    <property type="component" value="Unassembled WGS sequence"/>
</dbReference>
<evidence type="ECO:0000313" key="3">
    <source>
        <dbReference type="Proteomes" id="UP001183246"/>
    </source>
</evidence>
<accession>A0ABU2N241</accession>
<sequence>VLALTGLGLGVGVYVTSDRDVDTAAEAAVSRPTTRAVSLPAGWRPWQTKLRYDLKGVPLDYGRPGCVTDQDALFCGGTGFTVARVDAASGRVLWRVGTRPQGAPPIGVRDGTVYVYADPDDKTRRVVALDAATGRQKWRRDINGSA</sequence>
<keyword evidence="3" id="KW-1185">Reference proteome</keyword>
<name>A0ABU2N241_9ACTN</name>
<dbReference type="InterPro" id="IPR015943">
    <property type="entry name" value="WD40/YVTN_repeat-like_dom_sf"/>
</dbReference>
<reference evidence="3" key="1">
    <citation type="submission" date="2023-07" db="EMBL/GenBank/DDBJ databases">
        <title>30 novel species of actinomycetes from the DSMZ collection.</title>
        <authorList>
            <person name="Nouioui I."/>
        </authorList>
    </citation>
    <scope>NUCLEOTIDE SEQUENCE [LARGE SCALE GENOMIC DNA]</scope>
    <source>
        <strain evidence="3">DSM 44938</strain>
    </source>
</reference>
<proteinExistence type="predicted"/>
<evidence type="ECO:0000313" key="2">
    <source>
        <dbReference type="EMBL" id="MDT0347845.1"/>
    </source>
</evidence>
<dbReference type="Gene3D" id="2.130.10.10">
    <property type="entry name" value="YVTN repeat-like/Quinoprotein amine dehydrogenase"/>
    <property type="match status" value="1"/>
</dbReference>
<protein>
    <submittedName>
        <fullName evidence="2">PQQ-binding-like beta-propeller repeat protein</fullName>
    </submittedName>
</protein>
<dbReference type="SUPFAM" id="SSF50998">
    <property type="entry name" value="Quinoprotein alcohol dehydrogenase-like"/>
    <property type="match status" value="1"/>
</dbReference>
<organism evidence="2 3">
    <name type="scientific">Streptomyces litchfieldiae</name>
    <dbReference type="NCBI Taxonomy" id="3075543"/>
    <lineage>
        <taxon>Bacteria</taxon>
        <taxon>Bacillati</taxon>
        <taxon>Actinomycetota</taxon>
        <taxon>Actinomycetes</taxon>
        <taxon>Kitasatosporales</taxon>
        <taxon>Streptomycetaceae</taxon>
        <taxon>Streptomyces</taxon>
    </lineage>
</organism>